<proteinExistence type="predicted"/>
<dbReference type="InterPro" id="IPR008397">
    <property type="entry name" value="Alginate_lyase_dom"/>
</dbReference>
<dbReference type="GO" id="GO:0016829">
    <property type="term" value="F:lyase activity"/>
    <property type="evidence" value="ECO:0007669"/>
    <property type="project" value="UniProtKB-KW"/>
</dbReference>
<dbReference type="Proteomes" id="UP000324015">
    <property type="component" value="Chromosome"/>
</dbReference>
<dbReference type="Gene3D" id="1.50.10.100">
    <property type="entry name" value="Chondroitin AC/alginate lyase"/>
    <property type="match status" value="1"/>
</dbReference>
<dbReference type="Pfam" id="PF05426">
    <property type="entry name" value="Alginate_lyase"/>
    <property type="match status" value="1"/>
</dbReference>
<dbReference type="PROSITE" id="PS51257">
    <property type="entry name" value="PROKAR_LIPOPROTEIN"/>
    <property type="match status" value="1"/>
</dbReference>
<dbReference type="RefSeq" id="WP_150184905.1">
    <property type="nucleotide sequence ID" value="NZ_CP029191.1"/>
</dbReference>
<feature type="signal peptide" evidence="3">
    <location>
        <begin position="1"/>
        <end position="25"/>
    </location>
</feature>
<evidence type="ECO:0000313" key="6">
    <source>
        <dbReference type="Proteomes" id="UP000324015"/>
    </source>
</evidence>
<gene>
    <name evidence="5" type="ORF">DEJ49_17000</name>
</gene>
<evidence type="ECO:0000256" key="2">
    <source>
        <dbReference type="ARBA" id="ARBA00023239"/>
    </source>
</evidence>
<evidence type="ECO:0000256" key="3">
    <source>
        <dbReference type="SAM" id="SignalP"/>
    </source>
</evidence>
<feature type="domain" description="Alginate lyase" evidence="4">
    <location>
        <begin position="118"/>
        <end position="249"/>
    </location>
</feature>
<evidence type="ECO:0000313" key="5">
    <source>
        <dbReference type="EMBL" id="QES42461.1"/>
    </source>
</evidence>
<name>A0A5P2CMT9_STRVZ</name>
<feature type="chain" id="PRO_5024981154" description="Alginate lyase domain-containing protein" evidence="3">
    <location>
        <begin position="26"/>
        <end position="409"/>
    </location>
</feature>
<dbReference type="InterPro" id="IPR008929">
    <property type="entry name" value="Chondroitin_lyas"/>
</dbReference>
<organism evidence="5 6">
    <name type="scientific">Streptomyces venezuelae</name>
    <dbReference type="NCBI Taxonomy" id="54571"/>
    <lineage>
        <taxon>Bacteria</taxon>
        <taxon>Bacillati</taxon>
        <taxon>Actinomycetota</taxon>
        <taxon>Actinomycetes</taxon>
        <taxon>Kitasatosporales</taxon>
        <taxon>Streptomycetaceae</taxon>
        <taxon>Streptomyces</taxon>
    </lineage>
</organism>
<dbReference type="SUPFAM" id="SSF48230">
    <property type="entry name" value="Chondroitin AC/alginate lyase"/>
    <property type="match status" value="1"/>
</dbReference>
<sequence>MAAVARRRRQRVLVLLVAPLLVALAAGCGGEGDGDGGTRTAAARPLDLAFTHPGVLVGKEQLERARDRVRGREQPWFAAYEQMRRSKYAADDYTARPYAVVECPPDTRPGRGCVEEREDALAAYTHALLWNVTGERAHAEKAVQIMDAWAKVVTGHTEDNAGLQTAWAASSWARAAEAVRYTYDGWPDGQLLRFERMLRNAYLPQVRDGAVERNGNWDLVMADATMSMAVFLDDHATFEKAVRHFRTRVPAYFYLESDGKLPVSPAGSGIDTAAELKKYWFGQGTYADGLSQETCRNFKHASYSLAAASHLAETARHQGVDLYGEVKDRLRAAFEFHSKYQLGAAAPSWLCGGRVQRDMGPDTEVGLSHLRGRLGLEMPQTERYTRERRPEGTDGLFVAWETLTHADSA</sequence>
<dbReference type="GO" id="GO:0042597">
    <property type="term" value="C:periplasmic space"/>
    <property type="evidence" value="ECO:0007669"/>
    <property type="project" value="InterPro"/>
</dbReference>
<accession>A0A5P2CMT9</accession>
<dbReference type="AlphaFoldDB" id="A0A5P2CMT9"/>
<protein>
    <recommendedName>
        <fullName evidence="4">Alginate lyase domain-containing protein</fullName>
    </recommendedName>
</protein>
<reference evidence="5 6" key="1">
    <citation type="submission" date="2018-05" db="EMBL/GenBank/DDBJ databases">
        <title>Streptomyces venezuelae.</title>
        <authorList>
            <person name="Kim W."/>
            <person name="Lee N."/>
            <person name="Cho B.-K."/>
        </authorList>
    </citation>
    <scope>NUCLEOTIDE SEQUENCE [LARGE SCALE GENOMIC DNA]</scope>
    <source>
        <strain evidence="5 6">ATCC 14585</strain>
    </source>
</reference>
<keyword evidence="2" id="KW-0456">Lyase</keyword>
<keyword evidence="1 3" id="KW-0732">Signal</keyword>
<evidence type="ECO:0000259" key="4">
    <source>
        <dbReference type="Pfam" id="PF05426"/>
    </source>
</evidence>
<dbReference type="EMBL" id="CP029191">
    <property type="protein sequence ID" value="QES42461.1"/>
    <property type="molecule type" value="Genomic_DNA"/>
</dbReference>
<evidence type="ECO:0000256" key="1">
    <source>
        <dbReference type="ARBA" id="ARBA00022729"/>
    </source>
</evidence>